<evidence type="ECO:0000256" key="6">
    <source>
        <dbReference type="SAM" id="Coils"/>
    </source>
</evidence>
<dbReference type="Gene3D" id="3.30.1330.30">
    <property type="match status" value="1"/>
</dbReference>
<dbReference type="GO" id="GO:0005737">
    <property type="term" value="C:cytoplasm"/>
    <property type="evidence" value="ECO:0007669"/>
    <property type="project" value="UniProtKB-SubCell"/>
</dbReference>
<keyword evidence="6" id="KW-0175">Coiled coil</keyword>
<dbReference type="Pfam" id="PF03463">
    <property type="entry name" value="eRF1_1"/>
    <property type="match status" value="1"/>
</dbReference>
<proteinExistence type="inferred from homology"/>
<dbReference type="FunFam" id="3.30.1330.30:FF:000009">
    <property type="entry name" value="Eukaryotic peptide chain release factor subunit 1"/>
    <property type="match status" value="1"/>
</dbReference>
<comment type="subcellular location">
    <subcellularLocation>
        <location evidence="1">Cytoplasm</location>
    </subcellularLocation>
</comment>
<evidence type="ECO:0000259" key="8">
    <source>
        <dbReference type="SMART" id="SM01194"/>
    </source>
</evidence>
<dbReference type="InterPro" id="IPR042226">
    <property type="entry name" value="eFR1_2_sf"/>
</dbReference>
<dbReference type="Gene3D" id="3.30.420.60">
    <property type="entry name" value="eRF1 domain 2"/>
    <property type="match status" value="1"/>
</dbReference>
<dbReference type="PANTHER" id="PTHR10113">
    <property type="entry name" value="PEPTIDE CHAIN RELEASE FACTOR SUBUNIT 1"/>
    <property type="match status" value="1"/>
</dbReference>
<evidence type="ECO:0000313" key="10">
    <source>
        <dbReference type="Proteomes" id="UP000008909"/>
    </source>
</evidence>
<reference evidence="9" key="1">
    <citation type="journal article" date="2011" name="Genome Biol.">
        <title>The draft genome of the carcinogenic human liver fluke Clonorchis sinensis.</title>
        <authorList>
            <person name="Wang X."/>
            <person name="Chen W."/>
            <person name="Huang Y."/>
            <person name="Sun J."/>
            <person name="Men J."/>
            <person name="Liu H."/>
            <person name="Luo F."/>
            <person name="Guo L."/>
            <person name="Lv X."/>
            <person name="Deng C."/>
            <person name="Zhou C."/>
            <person name="Fan Y."/>
            <person name="Li X."/>
            <person name="Huang L."/>
            <person name="Hu Y."/>
            <person name="Liang C."/>
            <person name="Hu X."/>
            <person name="Xu J."/>
            <person name="Yu X."/>
        </authorList>
    </citation>
    <scope>NUCLEOTIDE SEQUENCE [LARGE SCALE GENOMIC DNA]</scope>
    <source>
        <strain evidence="9">Henan</strain>
    </source>
</reference>
<name>G7Y802_CLOSI</name>
<feature type="coiled-coil region" evidence="6">
    <location>
        <begin position="237"/>
        <end position="264"/>
    </location>
</feature>
<dbReference type="Pfam" id="PF03464">
    <property type="entry name" value="eRF1_2"/>
    <property type="match status" value="1"/>
</dbReference>
<feature type="domain" description="eRF1/Pelota-like N-terminal" evidence="8">
    <location>
        <begin position="461"/>
        <end position="575"/>
    </location>
</feature>
<dbReference type="InterPro" id="IPR029064">
    <property type="entry name" value="Ribosomal_eL30-like_sf"/>
</dbReference>
<dbReference type="Pfam" id="PF03465">
    <property type="entry name" value="eRF1_3"/>
    <property type="match status" value="1"/>
</dbReference>
<gene>
    <name evidence="9" type="ORF">CLF_102467</name>
</gene>
<keyword evidence="4" id="KW-0963">Cytoplasm</keyword>
<accession>G7Y802</accession>
<protein>
    <recommendedName>
        <fullName evidence="3">Eukaryotic peptide chain release factor subunit 1</fullName>
    </recommendedName>
</protein>
<organism evidence="9 10">
    <name type="scientific">Clonorchis sinensis</name>
    <name type="common">Chinese liver fluke</name>
    <dbReference type="NCBI Taxonomy" id="79923"/>
    <lineage>
        <taxon>Eukaryota</taxon>
        <taxon>Metazoa</taxon>
        <taxon>Spiralia</taxon>
        <taxon>Lophotrochozoa</taxon>
        <taxon>Platyhelminthes</taxon>
        <taxon>Trematoda</taxon>
        <taxon>Digenea</taxon>
        <taxon>Opisthorchiida</taxon>
        <taxon>Opisthorchiata</taxon>
        <taxon>Opisthorchiidae</taxon>
        <taxon>Clonorchis</taxon>
    </lineage>
</organism>
<dbReference type="SUPFAM" id="SSF53137">
    <property type="entry name" value="Translational machinery components"/>
    <property type="match status" value="1"/>
</dbReference>
<dbReference type="InterPro" id="IPR004403">
    <property type="entry name" value="Peptide_chain-rel_eRF1/aRF1"/>
</dbReference>
<dbReference type="InterPro" id="IPR005142">
    <property type="entry name" value="eRF1_3"/>
</dbReference>
<dbReference type="NCBIfam" id="TIGR03676">
    <property type="entry name" value="aRF1_eRF1"/>
    <property type="match status" value="1"/>
</dbReference>
<dbReference type="SUPFAM" id="SSF55481">
    <property type="entry name" value="N-terminal domain of eukaryotic peptide chain release factor subunit 1, ERF1"/>
    <property type="match status" value="1"/>
</dbReference>
<dbReference type="EMBL" id="DF142929">
    <property type="protein sequence ID" value="GAA49087.1"/>
    <property type="molecule type" value="Genomic_DNA"/>
</dbReference>
<evidence type="ECO:0000256" key="5">
    <source>
        <dbReference type="ARBA" id="ARBA00022917"/>
    </source>
</evidence>
<evidence type="ECO:0000313" key="9">
    <source>
        <dbReference type="EMBL" id="GAA49087.1"/>
    </source>
</evidence>
<dbReference type="InterPro" id="IPR024049">
    <property type="entry name" value="eRF1_1_sf"/>
</dbReference>
<dbReference type="Gene3D" id="3.30.960.10">
    <property type="entry name" value="eRF1 domain 1"/>
    <property type="match status" value="1"/>
</dbReference>
<evidence type="ECO:0000256" key="7">
    <source>
        <dbReference type="SAM" id="MobiDB-lite"/>
    </source>
</evidence>
<keyword evidence="10" id="KW-1185">Reference proteome</keyword>
<dbReference type="SUPFAM" id="SSF55315">
    <property type="entry name" value="L30e-like"/>
    <property type="match status" value="1"/>
</dbReference>
<reference key="2">
    <citation type="submission" date="2011-10" db="EMBL/GenBank/DDBJ databases">
        <title>The genome and transcriptome sequence of Clonorchis sinensis provide insights into the carcinogenic liver fluke.</title>
        <authorList>
            <person name="Wang X."/>
            <person name="Huang Y."/>
            <person name="Chen W."/>
            <person name="Liu H."/>
            <person name="Guo L."/>
            <person name="Chen Y."/>
            <person name="Luo F."/>
            <person name="Zhou W."/>
            <person name="Sun J."/>
            <person name="Mao Q."/>
            <person name="Liang P."/>
            <person name="Zhou C."/>
            <person name="Tian Y."/>
            <person name="Men J."/>
            <person name="Lv X."/>
            <person name="Huang L."/>
            <person name="Zhou J."/>
            <person name="Hu Y."/>
            <person name="Li R."/>
            <person name="Zhang F."/>
            <person name="Lei H."/>
            <person name="Li X."/>
            <person name="Hu X."/>
            <person name="Liang C."/>
            <person name="Xu J."/>
            <person name="Wu Z."/>
            <person name="Yu X."/>
        </authorList>
    </citation>
    <scope>NUCLEOTIDE SEQUENCE</scope>
    <source>
        <strain>Henan</strain>
    </source>
</reference>
<dbReference type="GO" id="GO:0003747">
    <property type="term" value="F:translation release factor activity"/>
    <property type="evidence" value="ECO:0007669"/>
    <property type="project" value="InterPro"/>
</dbReference>
<sequence>MHYDRDVQRQDLQTSEATADGPRLRGYVNKLQKGWVRRNPAPNSFTSQSGQEHSLHAIGQKAACRPCVNPSSDWSQWRATQQISHTGAFSRLIKYPSENEECVIAVINFEYEVHEPPTESVRRLPLIAETIRANASNEETSLEVSRILVDSFTKRPDVDTFKRAPLKVTGRKTSGDMIKHFDDVPKFPKPKRSRALLKYGTDSCEVRQFVADEFDKILATQDVYSYRRKCRMSLLVGTEVLNDLEKLRTRVHQMENEISALRTVQSIACLLNPDATCDPTILEKASIFIDTMASEICQRIECRHQVLIFNAPDRIPLEHTKTAILTACGMQDTICTARRLRKSKPSMCCPIIMQLPSHSLFLKHFACPSIPRDLNPIVSVQLPHTVPSSDYVDYVITNDCSTQPVTLCPWSSAACTATQTLSPYPSRFKYGTQAWALSALLPVTADVQRIEYHIASAVLMVKLARFSVMLFRPFPRDQITRIAKLLAEEYGTASNIKSRVNRLSVLSAITSVQQRLKLYNKVPNNGLVVYCGTIVTDDGKEKKVNIDFEPFRPVNTSLYLCDNKFHTEALTALLADDNKFGFIVVDGNGALFGTLSGNTREVLHKFTVDLPKKHGRGGQSALRFARLRMEKRHNYVRKVAETATQLFIVNDKPNIEGLVLAGIADFKSELGQSDMFDQRLQAKLIKTVDISYGGEHGFNQAIDLASDALSGVKFIQEKKLIQKYFDEISQDSGRYCFGVDDTLKALEMGAVEILIVWENLSVNRYILKAPASEETRIIHLRPDQERDRQQFVDKDTGADLEIIETQLLLDWLALNYRSFGTILEIVTDRSQEGAQFVRGFGGIGGILRYQVDFTHIAGDDNDFDDEFNLDDY</sequence>
<keyword evidence="5" id="KW-0648">Protein biosynthesis</keyword>
<dbReference type="InterPro" id="IPR005141">
    <property type="entry name" value="eRF1_2"/>
</dbReference>
<dbReference type="AlphaFoldDB" id="G7Y802"/>
<dbReference type="InterPro" id="IPR005140">
    <property type="entry name" value="eRF1_Pelota-like_N"/>
</dbReference>
<comment type="similarity">
    <text evidence="2">Belongs to the eukaryotic release factor 1 family.</text>
</comment>
<evidence type="ECO:0000256" key="1">
    <source>
        <dbReference type="ARBA" id="ARBA00004496"/>
    </source>
</evidence>
<evidence type="ECO:0000256" key="2">
    <source>
        <dbReference type="ARBA" id="ARBA00005326"/>
    </source>
</evidence>
<dbReference type="Proteomes" id="UP000008909">
    <property type="component" value="Unassembled WGS sequence"/>
</dbReference>
<evidence type="ECO:0000256" key="4">
    <source>
        <dbReference type="ARBA" id="ARBA00022490"/>
    </source>
</evidence>
<evidence type="ECO:0000256" key="3">
    <source>
        <dbReference type="ARBA" id="ARBA00013382"/>
    </source>
</evidence>
<dbReference type="FunFam" id="3.30.420.60:FF:000001">
    <property type="entry name" value="Eukaryotic peptide chain release factor subunit 1"/>
    <property type="match status" value="1"/>
</dbReference>
<feature type="region of interest" description="Disordered" evidence="7">
    <location>
        <begin position="1"/>
        <end position="23"/>
    </location>
</feature>
<dbReference type="SMART" id="SM01194">
    <property type="entry name" value="eRF1_1"/>
    <property type="match status" value="1"/>
</dbReference>